<reference evidence="3" key="1">
    <citation type="submission" date="2022-08" db="EMBL/GenBank/DDBJ databases">
        <title>A Global Phylogenomic Analysis of the Shiitake Genus Lentinula.</title>
        <authorList>
            <consortium name="DOE Joint Genome Institute"/>
            <person name="Sierra-Patev S."/>
            <person name="Min B."/>
            <person name="Naranjo-Ortiz M."/>
            <person name="Looney B."/>
            <person name="Konkel Z."/>
            <person name="Slot J.C."/>
            <person name="Sakamoto Y."/>
            <person name="Steenwyk J.L."/>
            <person name="Rokas A."/>
            <person name="Carro J."/>
            <person name="Camarero S."/>
            <person name="Ferreira P."/>
            <person name="Molpeceres G."/>
            <person name="Ruiz-Duenas F.J."/>
            <person name="Serrano A."/>
            <person name="Henrissat B."/>
            <person name="Drula E."/>
            <person name="Hughes K.W."/>
            <person name="Mata J.L."/>
            <person name="Ishikawa N.K."/>
            <person name="Vargas-Isla R."/>
            <person name="Ushijima S."/>
            <person name="Smith C.A."/>
            <person name="Ahrendt S."/>
            <person name="Andreopoulos W."/>
            <person name="He G."/>
            <person name="Labutti K."/>
            <person name="Lipzen A."/>
            <person name="Ng V."/>
            <person name="Riley R."/>
            <person name="Sandor L."/>
            <person name="Barry K."/>
            <person name="Martinez A.T."/>
            <person name="Xiao Y."/>
            <person name="Gibbons J.G."/>
            <person name="Terashima K."/>
            <person name="Grigoriev I.V."/>
            <person name="Hibbett D.S."/>
        </authorList>
    </citation>
    <scope>NUCLEOTIDE SEQUENCE</scope>
    <source>
        <strain evidence="3">JLM2183</strain>
    </source>
</reference>
<keyword evidence="2" id="KW-0472">Membrane</keyword>
<feature type="region of interest" description="Disordered" evidence="1">
    <location>
        <begin position="57"/>
        <end position="135"/>
    </location>
</feature>
<dbReference type="AlphaFoldDB" id="A0A9W9AIB2"/>
<keyword evidence="2" id="KW-1133">Transmembrane helix</keyword>
<dbReference type="EMBL" id="JAOTPV010000004">
    <property type="protein sequence ID" value="KAJ4483181.1"/>
    <property type="molecule type" value="Genomic_DNA"/>
</dbReference>
<keyword evidence="4" id="KW-1185">Reference proteome</keyword>
<dbReference type="CDD" id="cd12087">
    <property type="entry name" value="TM_EGFR-like"/>
    <property type="match status" value="1"/>
</dbReference>
<dbReference type="Proteomes" id="UP001150266">
    <property type="component" value="Unassembled WGS sequence"/>
</dbReference>
<sequence>MLAQNLDSASSSTVASSSSQPKTPIIAGSVCGGVLGLAWIIGFAIYFRKRYKRKLRNQGKLPPLEMKKSKEEPQEKIVIPPDPAILINHHPGEHYSRMDKTDAKSSPPDEQFLPANNDIGTTNRNEVSLGHVISP</sequence>
<feature type="compositionally biased region" description="Low complexity" evidence="1">
    <location>
        <begin position="8"/>
        <end position="19"/>
    </location>
</feature>
<feature type="transmembrane region" description="Helical" evidence="2">
    <location>
        <begin position="25"/>
        <end position="47"/>
    </location>
</feature>
<feature type="region of interest" description="Disordered" evidence="1">
    <location>
        <begin position="1"/>
        <end position="22"/>
    </location>
</feature>
<feature type="compositionally biased region" description="Basic and acidic residues" evidence="1">
    <location>
        <begin position="90"/>
        <end position="103"/>
    </location>
</feature>
<name>A0A9W9AIB2_9AGAR</name>
<accession>A0A9W9AIB2</accession>
<evidence type="ECO:0000313" key="4">
    <source>
        <dbReference type="Proteomes" id="UP001150266"/>
    </source>
</evidence>
<gene>
    <name evidence="3" type="ORF">J3R30DRAFT_1740954</name>
</gene>
<evidence type="ECO:0000256" key="1">
    <source>
        <dbReference type="SAM" id="MobiDB-lite"/>
    </source>
</evidence>
<feature type="compositionally biased region" description="Basic and acidic residues" evidence="1">
    <location>
        <begin position="65"/>
        <end position="75"/>
    </location>
</feature>
<comment type="caution">
    <text evidence="3">The sequence shown here is derived from an EMBL/GenBank/DDBJ whole genome shotgun (WGS) entry which is preliminary data.</text>
</comment>
<proteinExistence type="predicted"/>
<evidence type="ECO:0000256" key="2">
    <source>
        <dbReference type="SAM" id="Phobius"/>
    </source>
</evidence>
<evidence type="ECO:0000313" key="3">
    <source>
        <dbReference type="EMBL" id="KAJ4483181.1"/>
    </source>
</evidence>
<protein>
    <submittedName>
        <fullName evidence="3">Uncharacterized protein</fullName>
    </submittedName>
</protein>
<keyword evidence="2" id="KW-0812">Transmembrane</keyword>
<organism evidence="3 4">
    <name type="scientific">Lentinula aciculospora</name>
    <dbReference type="NCBI Taxonomy" id="153920"/>
    <lineage>
        <taxon>Eukaryota</taxon>
        <taxon>Fungi</taxon>
        <taxon>Dikarya</taxon>
        <taxon>Basidiomycota</taxon>
        <taxon>Agaricomycotina</taxon>
        <taxon>Agaricomycetes</taxon>
        <taxon>Agaricomycetidae</taxon>
        <taxon>Agaricales</taxon>
        <taxon>Marasmiineae</taxon>
        <taxon>Omphalotaceae</taxon>
        <taxon>Lentinula</taxon>
    </lineage>
</organism>
<dbReference type="OrthoDB" id="3184377at2759"/>